<dbReference type="OrthoDB" id="544583at2759"/>
<sequence length="413" mass="43118">WYFSPAGHLSGGGGSWFSGGGGVAGGYSSSRALLASLGHALGPSFGSLCAASGVLGATVYLRAVVNRLVARSRPAHALQYGPGAIVASPCCWGCQGLAAVILGCCCSCLVTVLEQLTKFATVQMAMSGMGFWAAGREVVGLCRRNLMDAYNMWWYLPMVLHCGAGAFAAAWGYTAYLLAARCWAPFTHHAPLNAAAAATLGVLAAATAALVLSFVCSVLVNIAEALFICYVLDRDSSAVTWVELHVVCQQLPCCAAARAAAEGDVGHPHAHAHAQDYYYYLPPPQPQPLYSGSGAPYSPYYQLPALLHHGGPTVGASALPSAAHPQLGLPLGYSQYSQPATTASPGGFWGFGWLRSPGGSNGMYGIPAAPRRHDQRPQYPPPAVLSPPYSDQRFPVRPPLGPPPQHFGLVPPS</sequence>
<feature type="non-terminal residue" evidence="8">
    <location>
        <position position="1"/>
    </location>
</feature>
<protein>
    <recommendedName>
        <fullName evidence="6">Choline transporter-like protein</fullName>
    </recommendedName>
</protein>
<evidence type="ECO:0000256" key="5">
    <source>
        <dbReference type="ARBA" id="ARBA00023136"/>
    </source>
</evidence>
<dbReference type="Pfam" id="PF04515">
    <property type="entry name" value="Choline_transpo"/>
    <property type="match status" value="1"/>
</dbReference>
<dbReference type="InterPro" id="IPR007603">
    <property type="entry name" value="Choline_transptr-like"/>
</dbReference>
<evidence type="ECO:0000256" key="7">
    <source>
        <dbReference type="SAM" id="MobiDB-lite"/>
    </source>
</evidence>
<dbReference type="Proteomes" id="UP000236333">
    <property type="component" value="Unassembled WGS sequence"/>
</dbReference>
<evidence type="ECO:0000256" key="6">
    <source>
        <dbReference type="RuleBase" id="RU368066"/>
    </source>
</evidence>
<dbReference type="AlphaFoldDB" id="A0A2J8A170"/>
<comment type="subcellular location">
    <subcellularLocation>
        <location evidence="6">Cell membrane</location>
        <topology evidence="6">Multi-pass membrane protein</topology>
    </subcellularLocation>
    <subcellularLocation>
        <location evidence="1">Membrane</location>
        <topology evidence="1">Multi-pass membrane protein</topology>
    </subcellularLocation>
</comment>
<dbReference type="GO" id="GO:0005886">
    <property type="term" value="C:plasma membrane"/>
    <property type="evidence" value="ECO:0007669"/>
    <property type="project" value="UniProtKB-SubCell"/>
</dbReference>
<comment type="caution">
    <text evidence="6">Lacks conserved residue(s) required for the propagation of feature annotation.</text>
</comment>
<keyword evidence="5 6" id="KW-0472">Membrane</keyword>
<evidence type="ECO:0000313" key="9">
    <source>
        <dbReference type="Proteomes" id="UP000236333"/>
    </source>
</evidence>
<evidence type="ECO:0000256" key="2">
    <source>
        <dbReference type="ARBA" id="ARBA00007168"/>
    </source>
</evidence>
<evidence type="ECO:0000256" key="4">
    <source>
        <dbReference type="ARBA" id="ARBA00022989"/>
    </source>
</evidence>
<dbReference type="PANTHER" id="PTHR12385:SF98">
    <property type="entry name" value="CHOLINE TRANSPORTER-LIKE PROTEIN"/>
    <property type="match status" value="1"/>
</dbReference>
<dbReference type="PANTHER" id="PTHR12385">
    <property type="entry name" value="CHOLINE TRANSPORTER-LIKE (SLC FAMILY 44)"/>
    <property type="match status" value="1"/>
</dbReference>
<dbReference type="GO" id="GO:0022857">
    <property type="term" value="F:transmembrane transporter activity"/>
    <property type="evidence" value="ECO:0007669"/>
    <property type="project" value="UniProtKB-UniRule"/>
</dbReference>
<evidence type="ECO:0000313" key="8">
    <source>
        <dbReference type="EMBL" id="PNH06266.1"/>
    </source>
</evidence>
<proteinExistence type="inferred from homology"/>
<dbReference type="EMBL" id="PGGS01000247">
    <property type="protein sequence ID" value="PNH06266.1"/>
    <property type="molecule type" value="Genomic_DNA"/>
</dbReference>
<reference evidence="8 9" key="1">
    <citation type="journal article" date="2017" name="Mol. Biol. Evol.">
        <title>The 4-celled Tetrabaena socialis nuclear genome reveals the essential components for genetic control of cell number at the origin of multicellularity in the volvocine lineage.</title>
        <authorList>
            <person name="Featherston J."/>
            <person name="Arakaki Y."/>
            <person name="Hanschen E.R."/>
            <person name="Ferris P.J."/>
            <person name="Michod R.E."/>
            <person name="Olson B.J.S.C."/>
            <person name="Nozaki H."/>
            <person name="Durand P.M."/>
        </authorList>
    </citation>
    <scope>NUCLEOTIDE SEQUENCE [LARGE SCALE GENOMIC DNA]</scope>
    <source>
        <strain evidence="8 9">NIES-571</strain>
    </source>
</reference>
<feature type="transmembrane region" description="Helical" evidence="6">
    <location>
        <begin position="45"/>
        <end position="65"/>
    </location>
</feature>
<comment type="similarity">
    <text evidence="2 6">Belongs to the CTL (choline transporter-like) family.</text>
</comment>
<gene>
    <name evidence="8" type="ORF">TSOC_007383</name>
</gene>
<evidence type="ECO:0000256" key="3">
    <source>
        <dbReference type="ARBA" id="ARBA00022692"/>
    </source>
</evidence>
<accession>A0A2J8A170</accession>
<evidence type="ECO:0000256" key="1">
    <source>
        <dbReference type="ARBA" id="ARBA00004141"/>
    </source>
</evidence>
<feature type="compositionally biased region" description="Pro residues" evidence="7">
    <location>
        <begin position="396"/>
        <end position="413"/>
    </location>
</feature>
<organism evidence="8 9">
    <name type="scientific">Tetrabaena socialis</name>
    <dbReference type="NCBI Taxonomy" id="47790"/>
    <lineage>
        <taxon>Eukaryota</taxon>
        <taxon>Viridiplantae</taxon>
        <taxon>Chlorophyta</taxon>
        <taxon>core chlorophytes</taxon>
        <taxon>Chlorophyceae</taxon>
        <taxon>CS clade</taxon>
        <taxon>Chlamydomonadales</taxon>
        <taxon>Tetrabaenaceae</taxon>
        <taxon>Tetrabaena</taxon>
    </lineage>
</organism>
<comment type="caution">
    <text evidence="8">The sequence shown here is derived from an EMBL/GenBank/DDBJ whole genome shotgun (WGS) entry which is preliminary data.</text>
</comment>
<feature type="region of interest" description="Disordered" evidence="7">
    <location>
        <begin position="364"/>
        <end position="413"/>
    </location>
</feature>
<keyword evidence="9" id="KW-1185">Reference proteome</keyword>
<feature type="transmembrane region" description="Helical" evidence="6">
    <location>
        <begin position="194"/>
        <end position="220"/>
    </location>
</feature>
<feature type="transmembrane region" description="Helical" evidence="6">
    <location>
        <begin position="153"/>
        <end position="174"/>
    </location>
</feature>
<keyword evidence="3 6" id="KW-0812">Transmembrane</keyword>
<comment type="function">
    <text evidence="6">Choline transporter.</text>
</comment>
<name>A0A2J8A170_9CHLO</name>
<keyword evidence="4 6" id="KW-1133">Transmembrane helix</keyword>